<comment type="caution">
    <text evidence="1">The sequence shown here is derived from an EMBL/GenBank/DDBJ whole genome shotgun (WGS) entry which is preliminary data.</text>
</comment>
<accession>A0A0G1CJ78</accession>
<proteinExistence type="predicted"/>
<organism evidence="1 2">
    <name type="scientific">Candidatus Gottesmanbacteria bacterium GW2011_GWA1_43_11</name>
    <dbReference type="NCBI Taxonomy" id="1618436"/>
    <lineage>
        <taxon>Bacteria</taxon>
        <taxon>Candidatus Gottesmaniibacteriota</taxon>
    </lineage>
</organism>
<protein>
    <submittedName>
        <fullName evidence="1">Uncharacterized protein</fullName>
    </submittedName>
</protein>
<dbReference type="Proteomes" id="UP000034543">
    <property type="component" value="Unassembled WGS sequence"/>
</dbReference>
<dbReference type="AlphaFoldDB" id="A0A0G1CJ78"/>
<dbReference type="EMBL" id="LCFB01000006">
    <property type="protein sequence ID" value="KKS85549.1"/>
    <property type="molecule type" value="Genomic_DNA"/>
</dbReference>
<name>A0A0G1CJ78_9BACT</name>
<sequence>MDFLGHNWLNDTPPYSDTEIKAWFETHTKVASFRGGGYADKMGNLRDVVACLSEPQREEVANAIEVSENFNPGWVQGEPHVSRLLTHSNAPACYQFALAMIRHPEYKSHVPPSLDGFEAFIFWTYGPYVLEVIDGDINAFFTKWVDKRQKSDDS</sequence>
<gene>
    <name evidence="1" type="ORF">UV59_C0006G0005</name>
</gene>
<evidence type="ECO:0000313" key="2">
    <source>
        <dbReference type="Proteomes" id="UP000034543"/>
    </source>
</evidence>
<reference evidence="1 2" key="1">
    <citation type="journal article" date="2015" name="Nature">
        <title>rRNA introns, odd ribosomes, and small enigmatic genomes across a large radiation of phyla.</title>
        <authorList>
            <person name="Brown C.T."/>
            <person name="Hug L.A."/>
            <person name="Thomas B.C."/>
            <person name="Sharon I."/>
            <person name="Castelle C.J."/>
            <person name="Singh A."/>
            <person name="Wilkins M.J."/>
            <person name="Williams K.H."/>
            <person name="Banfield J.F."/>
        </authorList>
    </citation>
    <scope>NUCLEOTIDE SEQUENCE [LARGE SCALE GENOMIC DNA]</scope>
</reference>
<evidence type="ECO:0000313" key="1">
    <source>
        <dbReference type="EMBL" id="KKS85549.1"/>
    </source>
</evidence>
<dbReference type="STRING" id="1618436.UV59_C0006G0005"/>